<dbReference type="SUPFAM" id="SSF159664">
    <property type="entry name" value="CobE/GbiG C-terminal domain-like"/>
    <property type="match status" value="1"/>
</dbReference>
<proteinExistence type="predicted"/>
<dbReference type="Gene3D" id="3.30.420.180">
    <property type="entry name" value="CobE/GbiG C-terminal domain"/>
    <property type="match status" value="1"/>
</dbReference>
<evidence type="ECO:0000259" key="1">
    <source>
        <dbReference type="Pfam" id="PF01890"/>
    </source>
</evidence>
<dbReference type="RefSeq" id="WP_015732784.1">
    <property type="nucleotide sequence ID" value="NC_013407.1"/>
</dbReference>
<evidence type="ECO:0000313" key="4">
    <source>
        <dbReference type="Proteomes" id="UP000002063"/>
    </source>
</evidence>
<dbReference type="Gene3D" id="3.40.50.11220">
    <property type="match status" value="1"/>
</dbReference>
<dbReference type="InterPro" id="IPR038029">
    <property type="entry name" value="GbiG_N_sf"/>
</dbReference>
<protein>
    <submittedName>
        <fullName evidence="3">Cobalamin (Vitamin B12) biosynthesis CbiG protein</fullName>
    </submittedName>
</protein>
<dbReference type="InterPro" id="IPR052553">
    <property type="entry name" value="CbiG_hydrolase"/>
</dbReference>
<dbReference type="eggNOG" id="arCOG00651">
    <property type="taxonomic scope" value="Archaea"/>
</dbReference>
<dbReference type="PANTHER" id="PTHR37477">
    <property type="entry name" value="COBALT-PRECORRIN-5A HYDROLASE"/>
    <property type="match status" value="1"/>
</dbReference>
<dbReference type="KEGG" id="mvu:Metvu_0706"/>
<dbReference type="Pfam" id="PF01890">
    <property type="entry name" value="CbiG_C"/>
    <property type="match status" value="1"/>
</dbReference>
<evidence type="ECO:0000313" key="3">
    <source>
        <dbReference type="EMBL" id="ACX72564.1"/>
    </source>
</evidence>
<evidence type="ECO:0000259" key="2">
    <source>
        <dbReference type="Pfam" id="PF11760"/>
    </source>
</evidence>
<feature type="domain" description="Cobalamin synthesis G N-terminal" evidence="2">
    <location>
        <begin position="42"/>
        <end position="115"/>
    </location>
</feature>
<dbReference type="SUPFAM" id="SSF159672">
    <property type="entry name" value="CbiG N-terminal domain-like"/>
    <property type="match status" value="1"/>
</dbReference>
<dbReference type="Pfam" id="PF11760">
    <property type="entry name" value="CbiG_N"/>
    <property type="match status" value="1"/>
</dbReference>
<sequence>MIKIIYITKSGKKISNEIENALKYYQYECKAINIKNFSLEREDEGFIFICAMGIVLRKYIDKIKKDKFKDPFVIVCNEKKEIIPILSNHLGGGNYFSKLIAKEINGKVVYTTATDVSGKIGIDELSKMLFLEIPKRKDILKINKKILEEDVSLTLPNTWKIKDIPGYLIKYHDEEFVLIDDSIKLKPLKLCVGLGARKGIKRYKVFWAVKKALYLRGIPTWRVDAFATVEDKKEEKGIVETVKKFKKPLFIFKKDEINELYKKEDLNIERSNFVFEHLGVYGVSEPVSILAVKKLANVDIGNIDLILRKFKKDGTTVAISVENSG</sequence>
<dbReference type="STRING" id="579137.Metvu_0706"/>
<gene>
    <name evidence="3" type="ordered locus">Metvu_0706</name>
</gene>
<dbReference type="InterPro" id="IPR036518">
    <property type="entry name" value="CobE/GbiG_C_sf"/>
</dbReference>
<feature type="domain" description="CobE/GbiG C-terminal" evidence="1">
    <location>
        <begin position="190"/>
        <end position="319"/>
    </location>
</feature>
<dbReference type="EMBL" id="CP001787">
    <property type="protein sequence ID" value="ACX72564.1"/>
    <property type="molecule type" value="Genomic_DNA"/>
</dbReference>
<organism evidence="3 4">
    <name type="scientific">Methanocaldococcus vulcanius (strain ATCC 700851 / DSM 12094 / M7)</name>
    <name type="common">Methanococcus vulcanius</name>
    <dbReference type="NCBI Taxonomy" id="579137"/>
    <lineage>
        <taxon>Archaea</taxon>
        <taxon>Methanobacteriati</taxon>
        <taxon>Methanobacteriota</taxon>
        <taxon>Methanomada group</taxon>
        <taxon>Methanococci</taxon>
        <taxon>Methanococcales</taxon>
        <taxon>Methanocaldococcaceae</taxon>
        <taxon>Methanocaldococcus</taxon>
    </lineage>
</organism>
<name>C9RG62_METVM</name>
<dbReference type="InterPro" id="IPR002750">
    <property type="entry name" value="CobE/GbiG_C"/>
</dbReference>
<dbReference type="GeneID" id="8513043"/>
<accession>C9RG62</accession>
<dbReference type="Proteomes" id="UP000002063">
    <property type="component" value="Chromosome"/>
</dbReference>
<reference evidence="3" key="1">
    <citation type="submission" date="2009-10" db="EMBL/GenBank/DDBJ databases">
        <title>Complete sequence of chromosome of Methanocaldococcus vulcanius M7.</title>
        <authorList>
            <consortium name="US DOE Joint Genome Institute"/>
            <person name="Lucas S."/>
            <person name="Copeland A."/>
            <person name="Lapidus A."/>
            <person name="Glavina del Rio T."/>
            <person name="Dalin E."/>
            <person name="Tice H."/>
            <person name="Bruce D."/>
            <person name="Goodwin L."/>
            <person name="Pitluck S."/>
            <person name="Lcollab F.I."/>
            <person name="Brettin T."/>
            <person name="Detter J.C."/>
            <person name="Han C."/>
            <person name="Tapia R."/>
            <person name="Kuske C.R."/>
            <person name="Schmutz J."/>
            <person name="Larimer F."/>
            <person name="Land M."/>
            <person name="Hauser L."/>
            <person name="Kyrpides N."/>
            <person name="Ovchinikova G."/>
            <person name="Sieprawska-Lupa M."/>
            <person name="Whitman W.B."/>
            <person name="Woyke T."/>
        </authorList>
    </citation>
    <scope>NUCLEOTIDE SEQUENCE [LARGE SCALE GENOMIC DNA]</scope>
    <source>
        <strain evidence="3">M7</strain>
    </source>
</reference>
<keyword evidence="4" id="KW-1185">Reference proteome</keyword>
<dbReference type="AlphaFoldDB" id="C9RG62"/>
<dbReference type="PANTHER" id="PTHR37477:SF1">
    <property type="entry name" value="COBALT-PRECORRIN-5A HYDROLASE"/>
    <property type="match status" value="1"/>
</dbReference>
<dbReference type="OrthoDB" id="4722at2157"/>
<dbReference type="GO" id="GO:0009236">
    <property type="term" value="P:cobalamin biosynthetic process"/>
    <property type="evidence" value="ECO:0007669"/>
    <property type="project" value="InterPro"/>
</dbReference>
<dbReference type="HOGENOM" id="CLU_028397_0_0_2"/>
<dbReference type="InterPro" id="IPR021744">
    <property type="entry name" value="CbiG_N"/>
</dbReference>